<name>A0ABS9NQM5_9NEIS</name>
<dbReference type="InterPro" id="IPR011009">
    <property type="entry name" value="Kinase-like_dom_sf"/>
</dbReference>
<dbReference type="RefSeq" id="WP_238748412.1">
    <property type="nucleotide sequence ID" value="NZ_JAKOOW010000036.1"/>
</dbReference>
<dbReference type="SUPFAM" id="SSF56112">
    <property type="entry name" value="Protein kinase-like (PK-like)"/>
    <property type="match status" value="1"/>
</dbReference>
<organism evidence="1 2">
    <name type="scientific">Kingella pumchi</name>
    <dbReference type="NCBI Taxonomy" id="2779506"/>
    <lineage>
        <taxon>Bacteria</taxon>
        <taxon>Pseudomonadati</taxon>
        <taxon>Pseudomonadota</taxon>
        <taxon>Betaproteobacteria</taxon>
        <taxon>Neisseriales</taxon>
        <taxon>Neisseriaceae</taxon>
        <taxon>Kingella</taxon>
    </lineage>
</organism>
<keyword evidence="2" id="KW-1185">Reference proteome</keyword>
<gene>
    <name evidence="1" type="ORF">MB824_10185</name>
</gene>
<evidence type="ECO:0000313" key="2">
    <source>
        <dbReference type="Proteomes" id="UP001298424"/>
    </source>
</evidence>
<dbReference type="Proteomes" id="UP001298424">
    <property type="component" value="Unassembled WGS sequence"/>
</dbReference>
<proteinExistence type="predicted"/>
<evidence type="ECO:0000313" key="1">
    <source>
        <dbReference type="EMBL" id="MCG6504862.1"/>
    </source>
</evidence>
<protein>
    <recommendedName>
        <fullName evidence="3">Serine/threonine protein kinase</fullName>
    </recommendedName>
</protein>
<evidence type="ECO:0008006" key="3">
    <source>
        <dbReference type="Google" id="ProtNLM"/>
    </source>
</evidence>
<comment type="caution">
    <text evidence="1">The sequence shown here is derived from an EMBL/GenBank/DDBJ whole genome shotgun (WGS) entry which is preliminary data.</text>
</comment>
<reference evidence="1 2" key="1">
    <citation type="submission" date="2022-02" db="EMBL/GenBank/DDBJ databases">
        <title>Genome sequence data of Kingella unionensis sp. nov. strain CICC 24913 (CCUG 75125).</title>
        <authorList>
            <person name="Xiao M."/>
        </authorList>
    </citation>
    <scope>NUCLEOTIDE SEQUENCE [LARGE SCALE GENOMIC DNA]</scope>
    <source>
        <strain evidence="1 2">CICC 24913</strain>
    </source>
</reference>
<accession>A0ABS9NQM5</accession>
<dbReference type="EMBL" id="JAKOOW010000036">
    <property type="protein sequence ID" value="MCG6504862.1"/>
    <property type="molecule type" value="Genomic_DNA"/>
</dbReference>
<sequence length="254" mass="28043">MNETDYAAALAAILPQQQDTIARHTLADGQTVWVRKTGKTIAAWRYRLLGAIASLLRLGVLRPVPNFGGRTALDTEAQRLTTLTAAGVRVPQLLARNADALMFSHLGDTDILDAIKIAADPVACWQRGLDAIAAVHQRDQYLSQAFGRNIIACDDGETGFIDFEDDPGRYLPLAHCQSRDYLCYLQSSAFWLRENGLLPAAAAVWRRHRTLPAAAAVGKTVRPILWMRRLHHPRWGSDTLRLAALAELVFLAGR</sequence>